<dbReference type="eggNOG" id="COG1609">
    <property type="taxonomic scope" value="Bacteria"/>
</dbReference>
<keyword evidence="6" id="KW-1185">Reference proteome</keyword>
<dbReference type="EMBL" id="CP007139">
    <property type="protein sequence ID" value="AIE87936.1"/>
    <property type="molecule type" value="Genomic_DNA"/>
</dbReference>
<evidence type="ECO:0000313" key="5">
    <source>
        <dbReference type="EMBL" id="AIE87936.1"/>
    </source>
</evidence>
<dbReference type="PANTHER" id="PTHR30146">
    <property type="entry name" value="LACI-RELATED TRANSCRIPTIONAL REPRESSOR"/>
    <property type="match status" value="1"/>
</dbReference>
<keyword evidence="2" id="KW-0238">DNA-binding</keyword>
<dbReference type="PANTHER" id="PTHR30146:SF155">
    <property type="entry name" value="ALANINE RACEMASE"/>
    <property type="match status" value="1"/>
</dbReference>
<dbReference type="HOGENOM" id="CLU_037628_6_4_0"/>
<keyword evidence="1" id="KW-0805">Transcription regulation</keyword>
<feature type="domain" description="HTH gntR-type" evidence="4">
    <location>
        <begin position="10"/>
        <end position="78"/>
    </location>
</feature>
<dbReference type="InterPro" id="IPR046335">
    <property type="entry name" value="LacI/GalR-like_sensor"/>
</dbReference>
<dbReference type="CDD" id="cd06267">
    <property type="entry name" value="PBP1_LacI_sugar_binding-like"/>
    <property type="match status" value="1"/>
</dbReference>
<protein>
    <submittedName>
        <fullName evidence="5">Transcriptional regulator, LacI family</fullName>
    </submittedName>
</protein>
<dbReference type="Pfam" id="PF13377">
    <property type="entry name" value="Peripla_BP_3"/>
    <property type="match status" value="1"/>
</dbReference>
<dbReference type="Pfam" id="PF00392">
    <property type="entry name" value="GntR"/>
    <property type="match status" value="1"/>
</dbReference>
<dbReference type="GO" id="GO:0003700">
    <property type="term" value="F:DNA-binding transcription factor activity"/>
    <property type="evidence" value="ECO:0007669"/>
    <property type="project" value="InterPro"/>
</dbReference>
<organism evidence="5 6">
    <name type="scientific">Fimbriimonas ginsengisoli Gsoil 348</name>
    <dbReference type="NCBI Taxonomy" id="661478"/>
    <lineage>
        <taxon>Bacteria</taxon>
        <taxon>Bacillati</taxon>
        <taxon>Armatimonadota</taxon>
        <taxon>Fimbriimonadia</taxon>
        <taxon>Fimbriimonadales</taxon>
        <taxon>Fimbriimonadaceae</taxon>
        <taxon>Fimbriimonas</taxon>
    </lineage>
</organism>
<dbReference type="CDD" id="cd07377">
    <property type="entry name" value="WHTH_GntR"/>
    <property type="match status" value="1"/>
</dbReference>
<dbReference type="AlphaFoldDB" id="A0A068NWW7"/>
<dbReference type="OrthoDB" id="9813468at2"/>
<dbReference type="SUPFAM" id="SSF53822">
    <property type="entry name" value="Periplasmic binding protein-like I"/>
    <property type="match status" value="1"/>
</dbReference>
<dbReference type="KEGG" id="fgi:OP10G_4568"/>
<dbReference type="Gene3D" id="3.40.50.2300">
    <property type="match status" value="2"/>
</dbReference>
<dbReference type="Proteomes" id="UP000027982">
    <property type="component" value="Chromosome"/>
</dbReference>
<dbReference type="SMART" id="SM00345">
    <property type="entry name" value="HTH_GNTR"/>
    <property type="match status" value="1"/>
</dbReference>
<evidence type="ECO:0000256" key="1">
    <source>
        <dbReference type="ARBA" id="ARBA00023015"/>
    </source>
</evidence>
<evidence type="ECO:0000313" key="6">
    <source>
        <dbReference type="Proteomes" id="UP000027982"/>
    </source>
</evidence>
<reference evidence="5 6" key="1">
    <citation type="journal article" date="2014" name="PLoS ONE">
        <title>The first complete genome sequence of the class fimbriimonadia in the phylum armatimonadetes.</title>
        <authorList>
            <person name="Hu Z.Y."/>
            <person name="Wang Y.Z."/>
            <person name="Im W.T."/>
            <person name="Wang S.Y."/>
            <person name="Zhao G.P."/>
            <person name="Zheng H.J."/>
            <person name="Quan Z.X."/>
        </authorList>
    </citation>
    <scope>NUCLEOTIDE SEQUENCE [LARGE SCALE GENOMIC DNA]</scope>
    <source>
        <strain evidence="5">Gsoil 348</strain>
    </source>
</reference>
<dbReference type="STRING" id="661478.OP10G_4568"/>
<accession>A0A068NWW7</accession>
<evidence type="ECO:0000259" key="4">
    <source>
        <dbReference type="PROSITE" id="PS50949"/>
    </source>
</evidence>
<dbReference type="InterPro" id="IPR000524">
    <property type="entry name" value="Tscrpt_reg_HTH_GntR"/>
</dbReference>
<dbReference type="RefSeq" id="WP_025228189.1">
    <property type="nucleotide sequence ID" value="NZ_CP007139.1"/>
</dbReference>
<gene>
    <name evidence="5" type="ORF">OP10G_4568</name>
</gene>
<proteinExistence type="predicted"/>
<name>A0A068NWW7_FIMGI</name>
<dbReference type="SUPFAM" id="SSF46785">
    <property type="entry name" value="Winged helix' DNA-binding domain"/>
    <property type="match status" value="1"/>
</dbReference>
<dbReference type="PRINTS" id="PR00035">
    <property type="entry name" value="HTHGNTR"/>
</dbReference>
<evidence type="ECO:0000256" key="3">
    <source>
        <dbReference type="ARBA" id="ARBA00023163"/>
    </source>
</evidence>
<dbReference type="PROSITE" id="PS50949">
    <property type="entry name" value="HTH_GNTR"/>
    <property type="match status" value="1"/>
</dbReference>
<dbReference type="GO" id="GO:0000976">
    <property type="term" value="F:transcription cis-regulatory region binding"/>
    <property type="evidence" value="ECO:0007669"/>
    <property type="project" value="TreeGrafter"/>
</dbReference>
<dbReference type="InterPro" id="IPR028082">
    <property type="entry name" value="Peripla_BP_I"/>
</dbReference>
<dbReference type="Gene3D" id="1.10.10.10">
    <property type="entry name" value="Winged helix-like DNA-binding domain superfamily/Winged helix DNA-binding domain"/>
    <property type="match status" value="1"/>
</dbReference>
<evidence type="ECO:0000256" key="2">
    <source>
        <dbReference type="ARBA" id="ARBA00023125"/>
    </source>
</evidence>
<sequence length="362" mass="39826">MRNTNGDRRETPFQRILTDIEEQIGRADLSPGDVLPTRADLAKQYDVARATVDKALAELSRRGLIESGSGRRTLVLGKSAARDVVSTIGVLWNWPEDQERQGGDYLDLLFRGIREACAEYMLEVHFRSAPLHTWTELVQGKGAQGLLVVRPDYADATIIEGIHAAGVPVVLVPGVLDESPVPSISSNNASGAEAAVEHLYELGHRDIGFVGLTATVPDHFERLKAFLETTGRRGIAVRPEWICLAHERNPALFRERLGQWLRPDHYPTAVVSCDFMMTLAVLGRLRDLGLSVPEQISVVTFDDPPAAGQMHPSLTAVAQPIPLLGYRAIQRLREIVSGQEVPHIDRLATHLVVRESTAAPCR</sequence>
<keyword evidence="3" id="KW-0804">Transcription</keyword>
<dbReference type="InterPro" id="IPR036388">
    <property type="entry name" value="WH-like_DNA-bd_sf"/>
</dbReference>
<dbReference type="InterPro" id="IPR036390">
    <property type="entry name" value="WH_DNA-bd_sf"/>
</dbReference>